<evidence type="ECO:0000256" key="12">
    <source>
        <dbReference type="HAMAP-Rule" id="MF_00418"/>
    </source>
</evidence>
<comment type="catalytic activity">
    <reaction evidence="11 12">
        <text>L-aspartate 4-semialdehyde + pyruvate = (2S,4S)-4-hydroxy-2,3,4,5-tetrahydrodipicolinate + H2O + H(+)</text>
        <dbReference type="Rhea" id="RHEA:34171"/>
        <dbReference type="ChEBI" id="CHEBI:15361"/>
        <dbReference type="ChEBI" id="CHEBI:15377"/>
        <dbReference type="ChEBI" id="CHEBI:15378"/>
        <dbReference type="ChEBI" id="CHEBI:67139"/>
        <dbReference type="ChEBI" id="CHEBI:537519"/>
        <dbReference type="EC" id="4.3.3.7"/>
    </reaction>
</comment>
<evidence type="ECO:0000256" key="13">
    <source>
        <dbReference type="PIRNR" id="PIRNR001365"/>
    </source>
</evidence>
<comment type="caution">
    <text evidence="16">The sequence shown here is derived from an EMBL/GenBank/DDBJ whole genome shotgun (WGS) entry which is preliminary data.</text>
</comment>
<dbReference type="InterPro" id="IPR013785">
    <property type="entry name" value="Aldolase_TIM"/>
</dbReference>
<evidence type="ECO:0000256" key="3">
    <source>
        <dbReference type="ARBA" id="ARBA00007592"/>
    </source>
</evidence>
<evidence type="ECO:0000313" key="17">
    <source>
        <dbReference type="Proteomes" id="UP000636949"/>
    </source>
</evidence>
<dbReference type="Proteomes" id="UP000636949">
    <property type="component" value="Unassembled WGS sequence"/>
</dbReference>
<dbReference type="GO" id="GO:0005829">
    <property type="term" value="C:cytosol"/>
    <property type="evidence" value="ECO:0007669"/>
    <property type="project" value="TreeGrafter"/>
</dbReference>
<evidence type="ECO:0000256" key="14">
    <source>
        <dbReference type="PIRSR" id="PIRSR001365-1"/>
    </source>
</evidence>
<comment type="similarity">
    <text evidence="3 12 13">Belongs to the DapA family.</text>
</comment>
<dbReference type="OrthoDB" id="9782828at2"/>
<dbReference type="SUPFAM" id="SSF51569">
    <property type="entry name" value="Aldolase"/>
    <property type="match status" value="1"/>
</dbReference>
<organism evidence="16 17">
    <name type="scientific">Cysteiniphilum litorale</name>
    <dbReference type="NCBI Taxonomy" id="2056700"/>
    <lineage>
        <taxon>Bacteria</taxon>
        <taxon>Pseudomonadati</taxon>
        <taxon>Pseudomonadota</taxon>
        <taxon>Gammaproteobacteria</taxon>
        <taxon>Thiotrichales</taxon>
        <taxon>Fastidiosibacteraceae</taxon>
        <taxon>Cysteiniphilum</taxon>
    </lineage>
</organism>
<dbReference type="Pfam" id="PF00701">
    <property type="entry name" value="DHDPS"/>
    <property type="match status" value="1"/>
</dbReference>
<reference evidence="16" key="1">
    <citation type="journal article" date="2014" name="Int. J. Syst. Evol. Microbiol.">
        <title>Complete genome sequence of Corynebacterium casei LMG S-19264T (=DSM 44701T), isolated from a smear-ripened cheese.</title>
        <authorList>
            <consortium name="US DOE Joint Genome Institute (JGI-PGF)"/>
            <person name="Walter F."/>
            <person name="Albersmeier A."/>
            <person name="Kalinowski J."/>
            <person name="Ruckert C."/>
        </authorList>
    </citation>
    <scope>NUCLEOTIDE SEQUENCE</scope>
    <source>
        <strain evidence="16">CGMCC 1.15758</strain>
    </source>
</reference>
<dbReference type="SMART" id="SM01130">
    <property type="entry name" value="DHDPS"/>
    <property type="match status" value="1"/>
</dbReference>
<dbReference type="EMBL" id="BMJS01000030">
    <property type="protein sequence ID" value="GGG04313.1"/>
    <property type="molecule type" value="Genomic_DNA"/>
</dbReference>
<keyword evidence="5 12" id="KW-0963">Cytoplasm</keyword>
<gene>
    <name evidence="12 16" type="primary">dapA</name>
    <name evidence="16" type="ORF">GCM10010995_22240</name>
</gene>
<keyword evidence="9 12" id="KW-0456">Lyase</keyword>
<evidence type="ECO:0000256" key="9">
    <source>
        <dbReference type="ARBA" id="ARBA00023239"/>
    </source>
</evidence>
<evidence type="ECO:0000256" key="6">
    <source>
        <dbReference type="ARBA" id="ARBA00022605"/>
    </source>
</evidence>
<comment type="caution">
    <text evidence="12">Was originally thought to be a dihydrodipicolinate synthase (DHDPS), catalyzing the condensation of (S)-aspartate-beta-semialdehyde [(S)-ASA] and pyruvate to dihydrodipicolinate (DHDP). However, it was shown in E.coli that the product of the enzymatic reaction is not dihydrodipicolinate but in fact (4S)-4-hydroxy-2,3,4,5-tetrahydro-(2S)-dipicolinic acid (HTPA), and that the consecutive dehydration reaction leading to DHDP is not spontaneous but catalyzed by DapB.</text>
</comment>
<sequence>MAININNNTYTAVVTPMFEGGEIDLVSFERLLRKQEAADCGVLILGSTGEALALSYEEQCQVVRFACGLGLKVPLLVGVGGYQLVEQLKWVEFCNAQAVDGFLMVTPIYAKPGTQGQIAWFSALLDKANKPCMLYNVPSRTGVNLCFDTFSALKNHPNLWALKEASGDISRFKCYVQIAPHVNVYSGEDAMMPELAKVGGKGLVSVVSNLWPKEAKAYVETSLRFEADEALSRLWQDATAACFSVANPIPAKAWLAHMGVIDSNTLRLPLIAQELTSIERLQQANAEIQSYYTVRESFCGV</sequence>
<dbReference type="EC" id="4.3.3.7" evidence="4 12"/>
<feature type="site" description="Part of a proton relay during catalysis" evidence="12">
    <location>
        <position position="109"/>
    </location>
</feature>
<dbReference type="InterPro" id="IPR002220">
    <property type="entry name" value="DapA-like"/>
</dbReference>
<evidence type="ECO:0000256" key="7">
    <source>
        <dbReference type="ARBA" id="ARBA00022915"/>
    </source>
</evidence>
<evidence type="ECO:0000256" key="4">
    <source>
        <dbReference type="ARBA" id="ARBA00012086"/>
    </source>
</evidence>
<reference evidence="16" key="2">
    <citation type="submission" date="2020-09" db="EMBL/GenBank/DDBJ databases">
        <authorList>
            <person name="Sun Q."/>
            <person name="Zhou Y."/>
        </authorList>
    </citation>
    <scope>NUCLEOTIDE SEQUENCE</scope>
    <source>
        <strain evidence="16">CGMCC 1.15758</strain>
    </source>
</reference>
<dbReference type="RefSeq" id="WP_117003544.1">
    <property type="nucleotide sequence ID" value="NZ_BMJS01000030.1"/>
</dbReference>
<dbReference type="PROSITE" id="PS00666">
    <property type="entry name" value="DHDPS_2"/>
    <property type="match status" value="1"/>
</dbReference>
<dbReference type="PANTHER" id="PTHR12128">
    <property type="entry name" value="DIHYDRODIPICOLINATE SYNTHASE"/>
    <property type="match status" value="1"/>
</dbReference>
<protein>
    <recommendedName>
        <fullName evidence="4 12">4-hydroxy-tetrahydrodipicolinate synthase</fullName>
        <shortName evidence="12">HTPA synthase</shortName>
        <ecNumber evidence="4 12">4.3.3.7</ecNumber>
    </recommendedName>
</protein>
<accession>A0A8J2Z613</accession>
<feature type="binding site" evidence="12 15">
    <location>
        <position position="48"/>
    </location>
    <ligand>
        <name>pyruvate</name>
        <dbReference type="ChEBI" id="CHEBI:15361"/>
    </ligand>
</feature>
<feature type="binding site" evidence="12 15">
    <location>
        <position position="204"/>
    </location>
    <ligand>
        <name>pyruvate</name>
        <dbReference type="ChEBI" id="CHEBI:15361"/>
    </ligand>
</feature>
<dbReference type="HAMAP" id="MF_00418">
    <property type="entry name" value="DapA"/>
    <property type="match status" value="1"/>
</dbReference>
<feature type="active site" description="Proton donor/acceptor" evidence="12 14">
    <location>
        <position position="135"/>
    </location>
</feature>
<evidence type="ECO:0000256" key="1">
    <source>
        <dbReference type="ARBA" id="ARBA00003294"/>
    </source>
</evidence>
<dbReference type="PRINTS" id="PR00146">
    <property type="entry name" value="DHPICSNTHASE"/>
</dbReference>
<name>A0A8J2Z613_9GAMM</name>
<dbReference type="UniPathway" id="UPA00034">
    <property type="reaction ID" value="UER00017"/>
</dbReference>
<keyword evidence="6 12" id="KW-0028">Amino-acid biosynthesis</keyword>
<evidence type="ECO:0000256" key="8">
    <source>
        <dbReference type="ARBA" id="ARBA00023154"/>
    </source>
</evidence>
<keyword evidence="17" id="KW-1185">Reference proteome</keyword>
<dbReference type="Gene3D" id="3.20.20.70">
    <property type="entry name" value="Aldolase class I"/>
    <property type="match status" value="1"/>
</dbReference>
<dbReference type="GO" id="GO:0019877">
    <property type="term" value="P:diaminopimelate biosynthetic process"/>
    <property type="evidence" value="ECO:0007669"/>
    <property type="project" value="UniProtKB-UniRule"/>
</dbReference>
<dbReference type="GO" id="GO:0009089">
    <property type="term" value="P:lysine biosynthetic process via diaminopimelate"/>
    <property type="evidence" value="ECO:0007669"/>
    <property type="project" value="UniProtKB-UniRule"/>
</dbReference>
<evidence type="ECO:0000313" key="16">
    <source>
        <dbReference type="EMBL" id="GGG04313.1"/>
    </source>
</evidence>
<evidence type="ECO:0000256" key="2">
    <source>
        <dbReference type="ARBA" id="ARBA00005120"/>
    </source>
</evidence>
<feature type="active site" description="Schiff-base intermediate with substrate" evidence="12 14">
    <location>
        <position position="163"/>
    </location>
</feature>
<dbReference type="InterPro" id="IPR020625">
    <property type="entry name" value="Schiff_base-form_aldolases_AS"/>
</dbReference>
<evidence type="ECO:0000256" key="11">
    <source>
        <dbReference type="ARBA" id="ARBA00047836"/>
    </source>
</evidence>
<dbReference type="NCBIfam" id="TIGR00674">
    <property type="entry name" value="dapA"/>
    <property type="match status" value="1"/>
</dbReference>
<dbReference type="PROSITE" id="PS00665">
    <property type="entry name" value="DHDPS_1"/>
    <property type="match status" value="1"/>
</dbReference>
<comment type="function">
    <text evidence="1 12">Catalyzes the condensation of (S)-aspartate-beta-semialdehyde [(S)-ASA] and pyruvate to 4-hydroxy-tetrahydrodipicolinate (HTPA).</text>
</comment>
<dbReference type="AlphaFoldDB" id="A0A8J2Z613"/>
<comment type="subunit">
    <text evidence="12">Homotetramer; dimer of dimers.</text>
</comment>
<feature type="site" description="Part of a proton relay during catalysis" evidence="12">
    <location>
        <position position="47"/>
    </location>
</feature>
<keyword evidence="10 12" id="KW-0704">Schiff base</keyword>
<evidence type="ECO:0000256" key="10">
    <source>
        <dbReference type="ARBA" id="ARBA00023270"/>
    </source>
</evidence>
<proteinExistence type="inferred from homology"/>
<keyword evidence="7 12" id="KW-0220">Diaminopimelate biosynthesis</keyword>
<evidence type="ECO:0000256" key="5">
    <source>
        <dbReference type="ARBA" id="ARBA00022490"/>
    </source>
</evidence>
<comment type="subcellular location">
    <subcellularLocation>
        <location evidence="12">Cytoplasm</location>
    </subcellularLocation>
</comment>
<dbReference type="GO" id="GO:0008840">
    <property type="term" value="F:4-hydroxy-tetrahydrodipicolinate synthase activity"/>
    <property type="evidence" value="ECO:0007669"/>
    <property type="project" value="UniProtKB-UniRule"/>
</dbReference>
<dbReference type="InterPro" id="IPR020624">
    <property type="entry name" value="Schiff_base-form_aldolases_CS"/>
</dbReference>
<evidence type="ECO:0000256" key="15">
    <source>
        <dbReference type="PIRSR" id="PIRSR001365-2"/>
    </source>
</evidence>
<comment type="pathway">
    <text evidence="2 12">Amino-acid biosynthesis; L-lysine biosynthesis via DAP pathway; (S)-tetrahydrodipicolinate from L-aspartate: step 3/4.</text>
</comment>
<dbReference type="InterPro" id="IPR005263">
    <property type="entry name" value="DapA"/>
</dbReference>
<dbReference type="PANTHER" id="PTHR12128:SF66">
    <property type="entry name" value="4-HYDROXY-2-OXOGLUTARATE ALDOLASE, MITOCHONDRIAL"/>
    <property type="match status" value="1"/>
</dbReference>
<dbReference type="PIRSF" id="PIRSF001365">
    <property type="entry name" value="DHDPS"/>
    <property type="match status" value="1"/>
</dbReference>
<keyword evidence="8 12" id="KW-0457">Lysine biosynthesis</keyword>